<organism evidence="2 3">
    <name type="scientific">Periophthalmus magnuspinnatus</name>
    <dbReference type="NCBI Taxonomy" id="409849"/>
    <lineage>
        <taxon>Eukaryota</taxon>
        <taxon>Metazoa</taxon>
        <taxon>Chordata</taxon>
        <taxon>Craniata</taxon>
        <taxon>Vertebrata</taxon>
        <taxon>Euteleostomi</taxon>
        <taxon>Actinopterygii</taxon>
        <taxon>Neopterygii</taxon>
        <taxon>Teleostei</taxon>
        <taxon>Neoteleostei</taxon>
        <taxon>Acanthomorphata</taxon>
        <taxon>Gobiaria</taxon>
        <taxon>Gobiiformes</taxon>
        <taxon>Gobioidei</taxon>
        <taxon>Gobiidae</taxon>
        <taxon>Oxudercinae</taxon>
        <taxon>Periophthalmus</taxon>
    </lineage>
</organism>
<dbReference type="AlphaFoldDB" id="A0A3B3Z6Z1"/>
<dbReference type="PANTHER" id="PTHR45784">
    <property type="entry name" value="C-TYPE LECTIN DOMAIN FAMILY 20 MEMBER A-RELATED"/>
    <property type="match status" value="1"/>
</dbReference>
<dbReference type="Proteomes" id="UP000261520">
    <property type="component" value="Unplaced"/>
</dbReference>
<accession>A0A3B3Z6Z1</accession>
<evidence type="ECO:0000259" key="1">
    <source>
        <dbReference type="PROSITE" id="PS50041"/>
    </source>
</evidence>
<proteinExistence type="predicted"/>
<dbReference type="STRING" id="409849.ENSPMGP00000000309"/>
<reference evidence="2" key="1">
    <citation type="submission" date="2025-08" db="UniProtKB">
        <authorList>
            <consortium name="Ensembl"/>
        </authorList>
    </citation>
    <scope>IDENTIFICATION</scope>
</reference>
<protein>
    <recommendedName>
        <fullName evidence="1">C-type lectin domain-containing protein</fullName>
    </recommendedName>
</protein>
<dbReference type="Pfam" id="PF00059">
    <property type="entry name" value="Lectin_C"/>
    <property type="match status" value="1"/>
</dbReference>
<dbReference type="PANTHER" id="PTHR45784:SF3">
    <property type="entry name" value="C-TYPE LECTIN DOMAIN FAMILY 4 MEMBER K-LIKE-RELATED"/>
    <property type="match status" value="1"/>
</dbReference>
<dbReference type="Gene3D" id="3.10.100.10">
    <property type="entry name" value="Mannose-Binding Protein A, subunit A"/>
    <property type="match status" value="1"/>
</dbReference>
<dbReference type="InterPro" id="IPR001304">
    <property type="entry name" value="C-type_lectin-like"/>
</dbReference>
<dbReference type="InterPro" id="IPR016187">
    <property type="entry name" value="CTDL_fold"/>
</dbReference>
<dbReference type="InterPro" id="IPR016186">
    <property type="entry name" value="C-type_lectin-like/link_sf"/>
</dbReference>
<feature type="domain" description="C-type lectin" evidence="1">
    <location>
        <begin position="44"/>
        <end position="115"/>
    </location>
</feature>
<evidence type="ECO:0000313" key="3">
    <source>
        <dbReference type="Proteomes" id="UP000261520"/>
    </source>
</evidence>
<dbReference type="PROSITE" id="PS50041">
    <property type="entry name" value="C_TYPE_LECTIN_2"/>
    <property type="match status" value="1"/>
</dbReference>
<evidence type="ECO:0000313" key="2">
    <source>
        <dbReference type="Ensembl" id="ENSPMGP00000000309.1"/>
    </source>
</evidence>
<dbReference type="Ensembl" id="ENSPMGT00000000324.1">
    <property type="protein sequence ID" value="ENSPMGP00000000309.1"/>
    <property type="gene ID" value="ENSPMGG00000000310.1"/>
</dbReference>
<keyword evidence="3" id="KW-1185">Reference proteome</keyword>
<reference evidence="2" key="2">
    <citation type="submission" date="2025-09" db="UniProtKB">
        <authorList>
            <consortium name="Ensembl"/>
        </authorList>
    </citation>
    <scope>IDENTIFICATION</scope>
</reference>
<name>A0A3B3Z6Z1_9GOBI</name>
<dbReference type="SUPFAM" id="SSF56436">
    <property type="entry name" value="C-type lectin-like"/>
    <property type="match status" value="1"/>
</dbReference>
<sequence>DLATIETEADVSRIAIPAGGFGWIGLHDDPSAWKKVMTADPNSWRWSFFLVNDTKRTWAGCQSVCRQQYLDLAMIESKTEDEAVLEVMANVSSAWIGLNREPWVWSDFSNSTFRNCVIYQPRLRLNVKKKNKNLHIH</sequence>